<evidence type="ECO:0000256" key="1">
    <source>
        <dbReference type="SAM" id="MobiDB-lite"/>
    </source>
</evidence>
<keyword evidence="4" id="KW-1185">Reference proteome</keyword>
<dbReference type="InterPro" id="IPR025295">
    <property type="entry name" value="eCIS_core_dom"/>
</dbReference>
<comment type="caution">
    <text evidence="3">The sequence shown here is derived from an EMBL/GenBank/DDBJ whole genome shotgun (WGS) entry which is preliminary data.</text>
</comment>
<dbReference type="RefSeq" id="WP_202857668.1">
    <property type="nucleotide sequence ID" value="NZ_JAEUGD010000058.1"/>
</dbReference>
<accession>A0A937G479</accession>
<feature type="region of interest" description="Disordered" evidence="1">
    <location>
        <begin position="1"/>
        <end position="76"/>
    </location>
</feature>
<feature type="compositionally biased region" description="Polar residues" evidence="1">
    <location>
        <begin position="60"/>
        <end position="72"/>
    </location>
</feature>
<name>A0A937G479_9BACT</name>
<organism evidence="3 4">
    <name type="scientific">Fulvivirga marina</name>
    <dbReference type="NCBI Taxonomy" id="2494733"/>
    <lineage>
        <taxon>Bacteria</taxon>
        <taxon>Pseudomonadati</taxon>
        <taxon>Bacteroidota</taxon>
        <taxon>Cytophagia</taxon>
        <taxon>Cytophagales</taxon>
        <taxon>Fulvivirgaceae</taxon>
        <taxon>Fulvivirga</taxon>
    </lineage>
</organism>
<feature type="compositionally biased region" description="Polar residues" evidence="1">
    <location>
        <begin position="32"/>
        <end position="52"/>
    </location>
</feature>
<dbReference type="EMBL" id="JAEUGD010000058">
    <property type="protein sequence ID" value="MBL6448136.1"/>
    <property type="molecule type" value="Genomic_DNA"/>
</dbReference>
<evidence type="ECO:0000259" key="2">
    <source>
        <dbReference type="Pfam" id="PF13699"/>
    </source>
</evidence>
<protein>
    <submittedName>
        <fullName evidence="3">DUF4157 domain-containing protein</fullName>
    </submittedName>
</protein>
<dbReference type="Proteomes" id="UP000614216">
    <property type="component" value="Unassembled WGS sequence"/>
</dbReference>
<feature type="compositionally biased region" description="Low complexity" evidence="1">
    <location>
        <begin position="16"/>
        <end position="31"/>
    </location>
</feature>
<feature type="domain" description="eCIS core" evidence="2">
    <location>
        <begin position="74"/>
        <end position="139"/>
    </location>
</feature>
<sequence length="420" mass="46567">MKDNISASSHNTGTYSNNLNQSKNSLSGSNLDRNTNFTDNLSKGNLQNITTQLKKEGTSGPKSSQTPNSNKTGLPDNLKAGIENLSGYSMDDVKVHYNSPKPAQLNAHAYAQGTDIHVAPGQEQHLPHEAWHTVQQKQGRVQPTMQMKGGMNVNDDTSLEREADVMGAKAIQTKAQNNTSIQKKKARNNTSLTTKQLSSTGTIQMAVNIDELDARYQHWLQYNETETFMAYVNSKMDVEYESLEGFLEAESTTKDQVQRLMRNFVGKSAIESTKQKIKSFGEGLHKRHSGKFKRSKDFTDKQKLRNVGVHAVRNTFDRELADLSNGTRLYHCTKAAAAIMAGEMRGGSGIRDGGRVFNLDPSLVGRTSFTTDPKRTMLGHDQLVMTLEAGDIERYGIFHFSRDEYVATRPIPGGRFSIVG</sequence>
<feature type="compositionally biased region" description="Polar residues" evidence="1">
    <location>
        <begin position="1"/>
        <end position="15"/>
    </location>
</feature>
<dbReference type="AlphaFoldDB" id="A0A937G479"/>
<gene>
    <name evidence="3" type="ORF">JMN32_17590</name>
</gene>
<evidence type="ECO:0000313" key="4">
    <source>
        <dbReference type="Proteomes" id="UP000614216"/>
    </source>
</evidence>
<dbReference type="Pfam" id="PF13699">
    <property type="entry name" value="eCIS_core"/>
    <property type="match status" value="1"/>
</dbReference>
<reference evidence="3" key="1">
    <citation type="submission" date="2021-01" db="EMBL/GenBank/DDBJ databases">
        <title>Fulvivirga kasyanovii gen. nov., sp nov., a novel member of the phylum Bacteroidetes isolated from seawater in a mussel farm.</title>
        <authorList>
            <person name="Zhao L.-H."/>
            <person name="Wang Z.-J."/>
        </authorList>
    </citation>
    <scope>NUCLEOTIDE SEQUENCE</scope>
    <source>
        <strain evidence="3">29W222</strain>
    </source>
</reference>
<evidence type="ECO:0000313" key="3">
    <source>
        <dbReference type="EMBL" id="MBL6448136.1"/>
    </source>
</evidence>
<proteinExistence type="predicted"/>